<comment type="caution">
    <text evidence="4">The sequence shown here is derived from an EMBL/GenBank/DDBJ whole genome shotgun (WGS) entry which is preliminary data.</text>
</comment>
<feature type="compositionally biased region" description="Low complexity" evidence="1">
    <location>
        <begin position="36"/>
        <end position="59"/>
    </location>
</feature>
<dbReference type="STRING" id="888050.HMPREF9004_0435"/>
<feature type="region of interest" description="Disordered" evidence="1">
    <location>
        <begin position="25"/>
        <end position="112"/>
    </location>
</feature>
<evidence type="ECO:0000256" key="1">
    <source>
        <dbReference type="SAM" id="MobiDB-lite"/>
    </source>
</evidence>
<name>N6W885_9ACTO</name>
<dbReference type="Proteomes" id="UP000013015">
    <property type="component" value="Unassembled WGS sequence"/>
</dbReference>
<dbReference type="InterPro" id="IPR005135">
    <property type="entry name" value="Endo/exonuclease/phosphatase"/>
</dbReference>
<evidence type="ECO:0000256" key="2">
    <source>
        <dbReference type="SAM" id="SignalP"/>
    </source>
</evidence>
<proteinExistence type="predicted"/>
<feature type="compositionally biased region" description="Polar residues" evidence="1">
    <location>
        <begin position="84"/>
        <end position="107"/>
    </location>
</feature>
<dbReference type="NCBIfam" id="NF033681">
    <property type="entry name" value="ExeM_NucH_DNase"/>
    <property type="match status" value="1"/>
</dbReference>
<dbReference type="EMBL" id="AQHZ01000007">
    <property type="protein sequence ID" value="ENO18765.1"/>
    <property type="molecule type" value="Genomic_DNA"/>
</dbReference>
<organism evidence="4 5">
    <name type="scientific">Schaalia cardiffensis F0333</name>
    <dbReference type="NCBI Taxonomy" id="888050"/>
    <lineage>
        <taxon>Bacteria</taxon>
        <taxon>Bacillati</taxon>
        <taxon>Actinomycetota</taxon>
        <taxon>Actinomycetes</taxon>
        <taxon>Actinomycetales</taxon>
        <taxon>Actinomycetaceae</taxon>
        <taxon>Schaalia</taxon>
    </lineage>
</organism>
<evidence type="ECO:0000259" key="3">
    <source>
        <dbReference type="Pfam" id="PF03372"/>
    </source>
</evidence>
<dbReference type="PATRIC" id="fig|888050.3.peg.422"/>
<dbReference type="Pfam" id="PF03372">
    <property type="entry name" value="Exo_endo_phos"/>
    <property type="match status" value="1"/>
</dbReference>
<dbReference type="InterPro" id="IPR036691">
    <property type="entry name" value="Endo/exonu/phosph_ase_sf"/>
</dbReference>
<dbReference type="Gene3D" id="3.60.10.10">
    <property type="entry name" value="Endonuclease/exonuclease/phosphatase"/>
    <property type="match status" value="1"/>
</dbReference>
<feature type="compositionally biased region" description="Polar residues" evidence="1">
    <location>
        <begin position="766"/>
        <end position="780"/>
    </location>
</feature>
<dbReference type="CDD" id="cd10283">
    <property type="entry name" value="MnuA_DNase1-like"/>
    <property type="match status" value="1"/>
</dbReference>
<sequence>MTISMKRLLSGAAALALVTIPMSAQAAERAAEDTPPSHSSPEAPSIAEPPLAPEESPQSKQAEPSNGPADSTANSQGDEALHSSRGSEQTGSGNNTAEPAETTQSRPAQDRALTPIPEIQKTGDADDSALTGTTVTTLGVVTGAYPKSEDGLASTLDGFTIQTPGSGGTWDPARNSSDGLFVWVGKKNLDIPAIGSCVQVRGTVTEFPATGKTTPASTPSLTQLAVTAITPATGCAPISPTPLDSLPNAEQFEALESMLVAPSGSWTITDNYQVNQYGTLALTPGSEPLRAATDVVAPGGTAIDYEAKNAAAVISLDDGTNTNLTQDVATSVPYAYFANGAPARVGYQVNFTHPVLVDVRHSNFVFQPSRMVAGHPDRSPVAISGQRPAVPTVNGDVKVATFNVLNYFSDLGENEPGCKGYPDREGNFVTTKKCTVRGAWSSQAFSQQQAKIVTAITMIDADVVALEEIENPVGVGIGPDRDTALKTLVDALNAAAGSPIWAFVPSPGTVPAKEDVIRTAFIYKPKTVTPVGQSQILDDPAFTGLARQPLAQEFTPVVTDQQIGKNFVVIANHFKSKGSIPKGMEEGNTDIGDGQGNSNAIRVAQARALALFAAKFEDKPTLLVGDFNSYSKEDPLTVLKDAGWIHKSEGTSPSYVYQGRSGSLDHVFANTAADPLVVDVASWAVNAEESIAFEYSRSNANLFLKTEMDNPYRSSDHNPEIVGLKLVSEKPGDGGSDPGTHTPNTPADPGAEQPPSASGKGASPAGESSSKGPGSLASTGTHEGLLAAAGISLLLAAALAIRRARLS</sequence>
<evidence type="ECO:0000313" key="4">
    <source>
        <dbReference type="EMBL" id="ENO18765.1"/>
    </source>
</evidence>
<dbReference type="AlphaFoldDB" id="N6W885"/>
<dbReference type="SUPFAM" id="SSF56219">
    <property type="entry name" value="DNase I-like"/>
    <property type="match status" value="1"/>
</dbReference>
<feature type="domain" description="Endonuclease/exonuclease/phosphatase" evidence="3">
    <location>
        <begin position="444"/>
        <end position="717"/>
    </location>
</feature>
<dbReference type="PANTHER" id="PTHR42834:SF1">
    <property type="entry name" value="ENDONUCLEASE_EXONUCLEASE_PHOSPHATASE FAMILY PROTEIN (AFU_ORTHOLOGUE AFUA_3G09210)"/>
    <property type="match status" value="1"/>
</dbReference>
<dbReference type="GO" id="GO:0003824">
    <property type="term" value="F:catalytic activity"/>
    <property type="evidence" value="ECO:0007669"/>
    <property type="project" value="InterPro"/>
</dbReference>
<dbReference type="RefSeq" id="WP_005962166.1">
    <property type="nucleotide sequence ID" value="NZ_CP040505.1"/>
</dbReference>
<feature type="region of interest" description="Disordered" evidence="1">
    <location>
        <begin position="727"/>
        <end position="780"/>
    </location>
</feature>
<dbReference type="PANTHER" id="PTHR42834">
    <property type="entry name" value="ENDONUCLEASE/EXONUCLEASE/PHOSPHATASE FAMILY PROTEIN (AFU_ORTHOLOGUE AFUA_3G09210)"/>
    <property type="match status" value="1"/>
</dbReference>
<keyword evidence="5" id="KW-1185">Reference proteome</keyword>
<protein>
    <recommendedName>
        <fullName evidence="3">Endonuclease/exonuclease/phosphatase domain-containing protein</fullName>
    </recommendedName>
</protein>
<reference evidence="4 5" key="1">
    <citation type="submission" date="2013-03" db="EMBL/GenBank/DDBJ databases">
        <title>Reference genome for the Human Microbiome Project.</title>
        <authorList>
            <person name="Aqrawi P."/>
            <person name="Ayvaz T."/>
            <person name="Bess C."/>
            <person name="Blankenburg K."/>
            <person name="Coyle M."/>
            <person name="Deng J."/>
            <person name="Forbes L."/>
            <person name="Fowler G."/>
            <person name="Francisco L."/>
            <person name="Fu Q."/>
            <person name="Gibbs R."/>
            <person name="Gross S."/>
            <person name="Gubbala S."/>
            <person name="Hale W."/>
            <person name="Hemphill L."/>
            <person name="Highlander S."/>
            <person name="Hirani K."/>
            <person name="Jackson L."/>
            <person name="Jakkamsetti A."/>
            <person name="Javaid M."/>
            <person name="Jayaseelan J.C."/>
            <person name="Jiang H."/>
            <person name="Joshi V."/>
            <person name="Korchina V."/>
            <person name="Kovar C."/>
            <person name="Lara F."/>
            <person name="Lee S."/>
            <person name="Liu Y."/>
            <person name="Mata R."/>
            <person name="Mathew T."/>
            <person name="Munidasa M."/>
            <person name="Muzny D."/>
            <person name="Nazareth L."/>
            <person name="Ngo R."/>
            <person name="Nguyen L."/>
            <person name="Nguyen N."/>
            <person name="Okwuonu G."/>
            <person name="Ongeri F."/>
            <person name="Palculict T."/>
            <person name="Patil S."/>
            <person name="Petrosino J."/>
            <person name="Pham C."/>
            <person name="Pham P."/>
            <person name="Pu L.-L."/>
            <person name="Qin X."/>
            <person name="Qu J."/>
            <person name="Reid J."/>
            <person name="Ross M."/>
            <person name="Ruth R."/>
            <person name="Saada N."/>
            <person name="San Lucas F."/>
            <person name="Santibanez J."/>
            <person name="Shang Y."/>
            <person name="Simmons D."/>
            <person name="Song X.-Z."/>
            <person name="Tang L.-Y."/>
            <person name="Thornton R."/>
            <person name="Warren J."/>
            <person name="Weissenberger G."/>
            <person name="Wilczek-Boney K."/>
            <person name="Worley K."/>
            <person name="Youmans B."/>
            <person name="Zhang J."/>
            <person name="Zhang L."/>
            <person name="Zhao Z."/>
            <person name="Zhou C."/>
            <person name="Zhu D."/>
            <person name="Zhu Y."/>
        </authorList>
    </citation>
    <scope>NUCLEOTIDE SEQUENCE [LARGE SCALE GENOMIC DNA]</scope>
    <source>
        <strain evidence="4 5">F0333</strain>
    </source>
</reference>
<keyword evidence="2" id="KW-0732">Signal</keyword>
<dbReference type="InterPro" id="IPR047971">
    <property type="entry name" value="ExeM-like"/>
</dbReference>
<feature type="compositionally biased region" description="Polar residues" evidence="1">
    <location>
        <begin position="60"/>
        <end position="77"/>
    </location>
</feature>
<evidence type="ECO:0000313" key="5">
    <source>
        <dbReference type="Proteomes" id="UP000013015"/>
    </source>
</evidence>
<dbReference type="eggNOG" id="COG2374">
    <property type="taxonomic scope" value="Bacteria"/>
</dbReference>
<accession>N6W885</accession>
<feature type="signal peptide" evidence="2">
    <location>
        <begin position="1"/>
        <end position="26"/>
    </location>
</feature>
<dbReference type="HOGENOM" id="CLU_006338_2_0_11"/>
<feature type="chain" id="PRO_5004127101" description="Endonuclease/exonuclease/phosphatase domain-containing protein" evidence="2">
    <location>
        <begin position="27"/>
        <end position="807"/>
    </location>
</feature>
<gene>
    <name evidence="4" type="ORF">HMPREF9004_0435</name>
</gene>